<name>A0A8S1RMR2_9CILI</name>
<evidence type="ECO:0008006" key="4">
    <source>
        <dbReference type="Google" id="ProtNLM"/>
    </source>
</evidence>
<dbReference type="Proteomes" id="UP000692954">
    <property type="component" value="Unassembled WGS sequence"/>
</dbReference>
<evidence type="ECO:0000256" key="1">
    <source>
        <dbReference type="SAM" id="Phobius"/>
    </source>
</evidence>
<gene>
    <name evidence="2" type="ORF">PSON_ATCC_30995.1.T2290004</name>
</gene>
<keyword evidence="3" id="KW-1185">Reference proteome</keyword>
<feature type="transmembrane region" description="Helical" evidence="1">
    <location>
        <begin position="365"/>
        <end position="384"/>
    </location>
</feature>
<dbReference type="PANTHER" id="PTHR38934:SF6">
    <property type="entry name" value="CHROMOSOME UNDETERMINED SCAFFOLD_176, WHOLE GENOME SHOTGUN SEQUENCE"/>
    <property type="match status" value="1"/>
</dbReference>
<keyword evidence="1" id="KW-0812">Transmembrane</keyword>
<feature type="transmembrane region" description="Helical" evidence="1">
    <location>
        <begin position="64"/>
        <end position="85"/>
    </location>
</feature>
<dbReference type="AlphaFoldDB" id="A0A8S1RMR2"/>
<reference evidence="2" key="1">
    <citation type="submission" date="2021-01" db="EMBL/GenBank/DDBJ databases">
        <authorList>
            <consortium name="Genoscope - CEA"/>
            <person name="William W."/>
        </authorList>
    </citation>
    <scope>NUCLEOTIDE SEQUENCE</scope>
</reference>
<dbReference type="EMBL" id="CAJJDN010000229">
    <property type="protein sequence ID" value="CAD8129548.1"/>
    <property type="molecule type" value="Genomic_DNA"/>
</dbReference>
<dbReference type="OrthoDB" id="324862at2759"/>
<evidence type="ECO:0000313" key="3">
    <source>
        <dbReference type="Proteomes" id="UP000692954"/>
    </source>
</evidence>
<evidence type="ECO:0000313" key="2">
    <source>
        <dbReference type="EMBL" id="CAD8129548.1"/>
    </source>
</evidence>
<accession>A0A8S1RMR2</accession>
<sequence>MMDSQQRMRFATIKIIFNLMVVINVMKVVNQNVQLVQIHNVMCVKMDGFSQITNVFKSVEIIELLGYLLNNVMMATMNLMMGVMIADLNVIRIAFHVLLRTFVFHVQIIFNRQMVNVYLFVVMDMWYPVQRNVTIKMKPSLTGVINVSFNVMKNVINVIREIVLNVREGMKQMIIKNVQLTRKDKWKMKKDYNILINNLYVEIQQGNKMKGVMMETSKIMMGVRKCAKLKIIGNVMKIYQINAIVLHKFYQHISTKHKINNIQKVKWTGASSNFTQAILTKIEGVENKIFITSVIEIDKEIPNDPVYQFEIQILSSKSTSPILVASIQDGVIDEHDFNLGLVSQELQLTILSNSQINAAKKFQTLGNYLMIGLGCKSALMLLLGDPQSSLEIFDTLQFQSYLRFINIQFPQNIQIYFESSDSVTVTPVLIKLNIFDFFNNLIGNEHLDSIGKLQEYKLNADLLTNIYGFMTQIILFFGLFILLIVYKKLFFNYCFSIKHIYYVRLAKSSFVESIAIKFYKLNKKFLHLRNLYTKQGLLQLFYANSWDLLFKVIKAQPFSIASLQQFYLYFDQLHLQYKGIKFQK</sequence>
<dbReference type="PANTHER" id="PTHR38934">
    <property type="entry name" value="HYPHALLY REGULATED CELL WALL PROTEIN 1"/>
    <property type="match status" value="1"/>
</dbReference>
<keyword evidence="1" id="KW-1133">Transmembrane helix</keyword>
<organism evidence="2 3">
    <name type="scientific">Paramecium sonneborni</name>
    <dbReference type="NCBI Taxonomy" id="65129"/>
    <lineage>
        <taxon>Eukaryota</taxon>
        <taxon>Sar</taxon>
        <taxon>Alveolata</taxon>
        <taxon>Ciliophora</taxon>
        <taxon>Intramacronucleata</taxon>
        <taxon>Oligohymenophorea</taxon>
        <taxon>Peniculida</taxon>
        <taxon>Parameciidae</taxon>
        <taxon>Paramecium</taxon>
    </lineage>
</organism>
<comment type="caution">
    <text evidence="2">The sequence shown here is derived from an EMBL/GenBank/DDBJ whole genome shotgun (WGS) entry which is preliminary data.</text>
</comment>
<proteinExistence type="predicted"/>
<protein>
    <recommendedName>
        <fullName evidence="4">Transmembrane protein</fullName>
    </recommendedName>
</protein>
<feature type="transmembrane region" description="Helical" evidence="1">
    <location>
        <begin position="466"/>
        <end position="486"/>
    </location>
</feature>
<keyword evidence="1" id="KW-0472">Membrane</keyword>